<evidence type="ECO:0000313" key="2">
    <source>
        <dbReference type="EMBL" id="SHF68058.1"/>
    </source>
</evidence>
<keyword evidence="3" id="KW-1185">Reference proteome</keyword>
<protein>
    <recommendedName>
        <fullName evidence="4">Lipoprotein</fullName>
    </recommendedName>
</protein>
<name>A0A1M5DM12_9FLAO</name>
<evidence type="ECO:0000313" key="3">
    <source>
        <dbReference type="Proteomes" id="UP000184147"/>
    </source>
</evidence>
<dbReference type="Proteomes" id="UP000184147">
    <property type="component" value="Unassembled WGS sequence"/>
</dbReference>
<feature type="signal peptide" evidence="1">
    <location>
        <begin position="1"/>
        <end position="26"/>
    </location>
</feature>
<organism evidence="2 3">
    <name type="scientific">Flavobacterium fontis</name>
    <dbReference type="NCBI Taxonomy" id="1124188"/>
    <lineage>
        <taxon>Bacteria</taxon>
        <taxon>Pseudomonadati</taxon>
        <taxon>Bacteroidota</taxon>
        <taxon>Flavobacteriia</taxon>
        <taxon>Flavobacteriales</taxon>
        <taxon>Flavobacteriaceae</taxon>
        <taxon>Flavobacterium</taxon>
    </lineage>
</organism>
<reference evidence="2 3" key="1">
    <citation type="submission" date="2016-11" db="EMBL/GenBank/DDBJ databases">
        <authorList>
            <person name="Jaros S."/>
            <person name="Januszkiewicz K."/>
            <person name="Wedrychowicz H."/>
        </authorList>
    </citation>
    <scope>NUCLEOTIDE SEQUENCE [LARGE SCALE GENOMIC DNA]</scope>
    <source>
        <strain evidence="2 3">DSM 25660</strain>
    </source>
</reference>
<evidence type="ECO:0008006" key="4">
    <source>
        <dbReference type="Google" id="ProtNLM"/>
    </source>
</evidence>
<dbReference type="STRING" id="1124188.SAMN05444377_11587"/>
<proteinExistence type="predicted"/>
<dbReference type="AlphaFoldDB" id="A0A1M5DM12"/>
<feature type="chain" id="PRO_5012070157" description="Lipoprotein" evidence="1">
    <location>
        <begin position="27"/>
        <end position="150"/>
    </location>
</feature>
<accession>A0A1M5DM12</accession>
<keyword evidence="1" id="KW-0732">Signal</keyword>
<evidence type="ECO:0000256" key="1">
    <source>
        <dbReference type="SAM" id="SignalP"/>
    </source>
</evidence>
<gene>
    <name evidence="2" type="ORF">SAMN05444377_11587</name>
</gene>
<sequence length="150" mass="16898">MNNFGFIRYTLLLFLLLIVACSTTNTTPKEKSTAIENPSDEILKKYIGKKIIVIGKSVNMKLGAALLLENGTRIWIDKMEGWPIDFYPDEDNAKTLKVTGILIEKNDLPIFVQNENASKAQQGIPVPKETNVEEASKRFLLKKATWSIIK</sequence>
<dbReference type="EMBL" id="FQVQ01000015">
    <property type="protein sequence ID" value="SHF68058.1"/>
    <property type="molecule type" value="Genomic_DNA"/>
</dbReference>